<proteinExistence type="inferred from homology"/>
<keyword evidence="7 11" id="KW-0274">FAD</keyword>
<keyword evidence="6 11" id="KW-0479">Metal-binding</keyword>
<evidence type="ECO:0000256" key="4">
    <source>
        <dbReference type="ARBA" id="ARBA00022630"/>
    </source>
</evidence>
<dbReference type="Proteomes" id="UP001314796">
    <property type="component" value="Unassembled WGS sequence"/>
</dbReference>
<accession>A0ABS2NTC6</accession>
<keyword evidence="12" id="KW-0997">Cell inner membrane</keyword>
<evidence type="ECO:0000256" key="3">
    <source>
        <dbReference type="ARBA" id="ARBA00016337"/>
    </source>
</evidence>
<evidence type="ECO:0000256" key="10">
    <source>
        <dbReference type="ARBA" id="ARBA00048540"/>
    </source>
</evidence>
<dbReference type="PANTHER" id="PTHR30040">
    <property type="entry name" value="THIAMINE BIOSYNTHESIS LIPOPROTEIN APBE"/>
    <property type="match status" value="1"/>
</dbReference>
<organism evidence="13 14">
    <name type="scientific">Alkaliphilus hydrothermalis</name>
    <dbReference type="NCBI Taxonomy" id="1482730"/>
    <lineage>
        <taxon>Bacteria</taxon>
        <taxon>Bacillati</taxon>
        <taxon>Bacillota</taxon>
        <taxon>Clostridia</taxon>
        <taxon>Peptostreptococcales</taxon>
        <taxon>Natronincolaceae</taxon>
        <taxon>Alkaliphilus</taxon>
    </lineage>
</organism>
<comment type="similarity">
    <text evidence="11 12">Belongs to the ApbE family.</text>
</comment>
<dbReference type="InterPro" id="IPR024932">
    <property type="entry name" value="ApbE"/>
</dbReference>
<reference evidence="13 14" key="1">
    <citation type="submission" date="2021-01" db="EMBL/GenBank/DDBJ databases">
        <title>Genomic Encyclopedia of Type Strains, Phase IV (KMG-IV): sequencing the most valuable type-strain genomes for metagenomic binning, comparative biology and taxonomic classification.</title>
        <authorList>
            <person name="Goeker M."/>
        </authorList>
    </citation>
    <scope>NUCLEOTIDE SEQUENCE [LARGE SCALE GENOMIC DNA]</scope>
    <source>
        <strain evidence="13 14">DSM 25890</strain>
    </source>
</reference>
<dbReference type="EMBL" id="JAFBEE010000028">
    <property type="protein sequence ID" value="MBM7616220.1"/>
    <property type="molecule type" value="Genomic_DNA"/>
</dbReference>
<dbReference type="Gene3D" id="3.10.520.10">
    <property type="entry name" value="ApbE-like domains"/>
    <property type="match status" value="1"/>
</dbReference>
<protein>
    <recommendedName>
        <fullName evidence="3 11">FAD:protein FMN transferase</fullName>
        <ecNumber evidence="2 11">2.7.1.180</ecNumber>
    </recommendedName>
    <alternativeName>
        <fullName evidence="9 11">Flavin transferase</fullName>
    </alternativeName>
</protein>
<keyword evidence="12" id="KW-1003">Cell membrane</keyword>
<comment type="function">
    <text evidence="12">Flavin transferase that catalyzes the transfer of the FMN moiety of FAD and its covalent binding to the hydroxyl group of a threonine residue in a target flavoprotein.</text>
</comment>
<comment type="catalytic activity">
    <reaction evidence="10 11 12">
        <text>L-threonyl-[protein] + FAD = FMN-L-threonyl-[protein] + AMP + H(+)</text>
        <dbReference type="Rhea" id="RHEA:36847"/>
        <dbReference type="Rhea" id="RHEA-COMP:11060"/>
        <dbReference type="Rhea" id="RHEA-COMP:11061"/>
        <dbReference type="ChEBI" id="CHEBI:15378"/>
        <dbReference type="ChEBI" id="CHEBI:30013"/>
        <dbReference type="ChEBI" id="CHEBI:57692"/>
        <dbReference type="ChEBI" id="CHEBI:74257"/>
        <dbReference type="ChEBI" id="CHEBI:456215"/>
        <dbReference type="EC" id="2.7.1.180"/>
    </reaction>
</comment>
<gene>
    <name evidence="13" type="ORF">JOC73_002802</name>
</gene>
<keyword evidence="5 11" id="KW-0808">Transferase</keyword>
<keyword evidence="4 11" id="KW-0285">Flavoprotein</keyword>
<keyword evidence="8 11" id="KW-0460">Magnesium</keyword>
<dbReference type="PANTHER" id="PTHR30040:SF2">
    <property type="entry name" value="FAD:PROTEIN FMN TRANSFERASE"/>
    <property type="match status" value="1"/>
</dbReference>
<feature type="chain" id="PRO_5044980934" description="FAD:protein FMN transferase" evidence="12">
    <location>
        <begin position="22"/>
        <end position="360"/>
    </location>
</feature>
<evidence type="ECO:0000256" key="12">
    <source>
        <dbReference type="RuleBase" id="RU363002"/>
    </source>
</evidence>
<dbReference type="PIRSF" id="PIRSF006268">
    <property type="entry name" value="ApbE"/>
    <property type="match status" value="1"/>
</dbReference>
<keyword evidence="12" id="KW-0732">Signal</keyword>
<dbReference type="EC" id="2.7.1.180" evidence="2 11"/>
<dbReference type="Pfam" id="PF02424">
    <property type="entry name" value="ApbE"/>
    <property type="match status" value="1"/>
</dbReference>
<evidence type="ECO:0000256" key="7">
    <source>
        <dbReference type="ARBA" id="ARBA00022827"/>
    </source>
</evidence>
<keyword evidence="12" id="KW-0472">Membrane</keyword>
<dbReference type="SUPFAM" id="SSF143631">
    <property type="entry name" value="ApbE-like"/>
    <property type="match status" value="1"/>
</dbReference>
<sequence length="360" mass="40607">MKKKVSVLLMCCLLFSLIGCKTETKIEYNKFSDSFFDTFDTLITVVGYTEDEEEFNTYFSVIQEGFRRYHQLFDRYNEYEGINNIKTINDNAGISPVKVEQEIIDLILFSKEWHTRTNSVTNIAFGPVLEIWHDYRTEGIDDPKNAQIPPMEELQAAVQYTNLNQIIVDTDNSTVFLPDKNMLLDVGAVAKGYATEMVVRNVSKKGMNSGIISAGGNVRTIGNPPKDKGEYWVIGLQNPDKTLFSDQQHLDAIFIKEASVVSSGDYQRYYYVGDQLLHHLIDAKTLMPASYYRAVTVTAKDSGVADFLSTSLFLLPFEESLSLVESIEGAEALWVMPDGEVRTTEGMKKMLKSHGATNQK</sequence>
<dbReference type="PROSITE" id="PS51257">
    <property type="entry name" value="PROKAR_LIPOPROTEIN"/>
    <property type="match status" value="1"/>
</dbReference>
<evidence type="ECO:0000256" key="2">
    <source>
        <dbReference type="ARBA" id="ARBA00011955"/>
    </source>
</evidence>
<keyword evidence="12 13" id="KW-0449">Lipoprotein</keyword>
<dbReference type="InterPro" id="IPR003374">
    <property type="entry name" value="ApbE-like_sf"/>
</dbReference>
<name>A0ABS2NTC6_9FIRM</name>
<evidence type="ECO:0000256" key="11">
    <source>
        <dbReference type="PIRNR" id="PIRNR006268"/>
    </source>
</evidence>
<evidence type="ECO:0000256" key="8">
    <source>
        <dbReference type="ARBA" id="ARBA00022842"/>
    </source>
</evidence>
<dbReference type="RefSeq" id="WP_204404221.1">
    <property type="nucleotide sequence ID" value="NZ_JAFBEE010000028.1"/>
</dbReference>
<evidence type="ECO:0000313" key="13">
    <source>
        <dbReference type="EMBL" id="MBM7616220.1"/>
    </source>
</evidence>
<comment type="subcellular location">
    <subcellularLocation>
        <location evidence="12">Cell inner membrane</location>
        <topology evidence="12">Lipid-anchor</topology>
        <orientation evidence="12">Periplasmic side</orientation>
    </subcellularLocation>
</comment>
<keyword evidence="14" id="KW-1185">Reference proteome</keyword>
<evidence type="ECO:0000256" key="1">
    <source>
        <dbReference type="ARBA" id="ARBA00001946"/>
    </source>
</evidence>
<feature type="signal peptide" evidence="12">
    <location>
        <begin position="1"/>
        <end position="21"/>
    </location>
</feature>
<evidence type="ECO:0000256" key="9">
    <source>
        <dbReference type="ARBA" id="ARBA00031306"/>
    </source>
</evidence>
<evidence type="ECO:0000313" key="14">
    <source>
        <dbReference type="Proteomes" id="UP001314796"/>
    </source>
</evidence>
<comment type="caution">
    <text evidence="13">The sequence shown here is derived from an EMBL/GenBank/DDBJ whole genome shotgun (WGS) entry which is preliminary data.</text>
</comment>
<evidence type="ECO:0000256" key="5">
    <source>
        <dbReference type="ARBA" id="ARBA00022679"/>
    </source>
</evidence>
<evidence type="ECO:0000256" key="6">
    <source>
        <dbReference type="ARBA" id="ARBA00022723"/>
    </source>
</evidence>
<comment type="cofactor">
    <cofactor evidence="1 12">
        <name>Mg(2+)</name>
        <dbReference type="ChEBI" id="CHEBI:18420"/>
    </cofactor>
</comment>